<comment type="caution">
    <text evidence="5">The sequence shown here is derived from an EMBL/GenBank/DDBJ whole genome shotgun (WGS) entry which is preliminary data.</text>
</comment>
<keyword evidence="6" id="KW-1185">Reference proteome</keyword>
<feature type="region of interest" description="Disordered" evidence="3">
    <location>
        <begin position="712"/>
        <end position="731"/>
    </location>
</feature>
<feature type="compositionally biased region" description="Polar residues" evidence="3">
    <location>
        <begin position="749"/>
        <end position="763"/>
    </location>
</feature>
<dbReference type="GO" id="GO:0005634">
    <property type="term" value="C:nucleus"/>
    <property type="evidence" value="ECO:0007669"/>
    <property type="project" value="UniProtKB-SubCell"/>
</dbReference>
<feature type="domain" description="Xylanolytic transcriptional activator regulatory" evidence="4">
    <location>
        <begin position="337"/>
        <end position="410"/>
    </location>
</feature>
<gene>
    <name evidence="5" type="ORF">AZE42_01058</name>
</gene>
<dbReference type="GO" id="GO:0003677">
    <property type="term" value="F:DNA binding"/>
    <property type="evidence" value="ECO:0007669"/>
    <property type="project" value="InterPro"/>
</dbReference>
<accession>A0A1J8PSG8</accession>
<evidence type="ECO:0000259" key="4">
    <source>
        <dbReference type="SMART" id="SM00906"/>
    </source>
</evidence>
<comment type="subcellular location">
    <subcellularLocation>
        <location evidence="1">Nucleus</location>
    </subcellularLocation>
</comment>
<organism evidence="5 6">
    <name type="scientific">Rhizopogon vesiculosus</name>
    <dbReference type="NCBI Taxonomy" id="180088"/>
    <lineage>
        <taxon>Eukaryota</taxon>
        <taxon>Fungi</taxon>
        <taxon>Dikarya</taxon>
        <taxon>Basidiomycota</taxon>
        <taxon>Agaricomycotina</taxon>
        <taxon>Agaricomycetes</taxon>
        <taxon>Agaricomycetidae</taxon>
        <taxon>Boletales</taxon>
        <taxon>Suillineae</taxon>
        <taxon>Rhizopogonaceae</taxon>
        <taxon>Rhizopogon</taxon>
    </lineage>
</organism>
<feature type="region of interest" description="Disordered" evidence="3">
    <location>
        <begin position="627"/>
        <end position="664"/>
    </location>
</feature>
<evidence type="ECO:0000256" key="1">
    <source>
        <dbReference type="ARBA" id="ARBA00004123"/>
    </source>
</evidence>
<name>A0A1J8PSG8_9AGAM</name>
<dbReference type="CDD" id="cd12148">
    <property type="entry name" value="fungal_TF_MHR"/>
    <property type="match status" value="1"/>
</dbReference>
<feature type="region of interest" description="Disordered" evidence="3">
    <location>
        <begin position="95"/>
        <end position="122"/>
    </location>
</feature>
<evidence type="ECO:0000313" key="5">
    <source>
        <dbReference type="EMBL" id="OJA10707.1"/>
    </source>
</evidence>
<dbReference type="InterPro" id="IPR007219">
    <property type="entry name" value="XnlR_reg_dom"/>
</dbReference>
<evidence type="ECO:0000313" key="6">
    <source>
        <dbReference type="Proteomes" id="UP000183567"/>
    </source>
</evidence>
<protein>
    <recommendedName>
        <fullName evidence="4">Xylanolytic transcriptional activator regulatory domain-containing protein</fullName>
    </recommendedName>
</protein>
<feature type="compositionally biased region" description="Polar residues" evidence="3">
    <location>
        <begin position="718"/>
        <end position="731"/>
    </location>
</feature>
<feature type="compositionally biased region" description="Polar residues" evidence="3">
    <location>
        <begin position="653"/>
        <end position="664"/>
    </location>
</feature>
<feature type="compositionally biased region" description="Polar residues" evidence="3">
    <location>
        <begin position="627"/>
        <end position="642"/>
    </location>
</feature>
<dbReference type="PANTHER" id="PTHR31001:SF56">
    <property type="entry name" value="ZN(2)-C6 FUNGAL-TYPE DOMAIN-CONTAINING PROTEIN"/>
    <property type="match status" value="1"/>
</dbReference>
<dbReference type="OrthoDB" id="424974at2759"/>
<dbReference type="PANTHER" id="PTHR31001">
    <property type="entry name" value="UNCHARACTERIZED TRANSCRIPTIONAL REGULATORY PROTEIN"/>
    <property type="match status" value="1"/>
</dbReference>
<evidence type="ECO:0000256" key="3">
    <source>
        <dbReference type="SAM" id="MobiDB-lite"/>
    </source>
</evidence>
<sequence length="805" mass="90304">MNAESSRWVTGPSMESAAGGARKTGLSCAECRRYVIPSKLKEFPCQSCKRRGCANICPEGTLSATKGNKVLMAHTQRLSGQVKSMKARIRELEEALHESQNPNHGGSKPPSLVQAPSQSQERVRLPELRTIFDEEVRDVSESIGSLSIDVDGRAKYHGESLGSECFQQLFPAQPSVPTDPKYLGLPFEMIDLCNAYPFGLRDSQYTKYLFLPFLPPRERALYLIELYYQNVAWMFDPIIRDDFMANILTPLYGHTGSPNINNVHSHRLSVFFILLASGVVYEHSPSSGVIAEQYHALSRAALSLDPIYQDATCATVQALFMTVRYIYQTDCTNNESRWLLMGVVARVAQLIGLQRDSEGWGLGHDETQRRRILFWEIYTCDTWTSIANGRPPALSINHTDCWFPEDLDPVTKPSGAVEMGWHVWKFRYSASCLGISVQHVFHARVPSYSALLELDLKIRKFNLPSHLQSPMEASEAERAWSPEAPRAMQQYCALYDKEANLLYIHRSWFAQAIRESPDNPLQHKYAPSVLAVYRSACRLISGLKGLYQVHPHPTSRTWFFWSSVFAACILLGSIVADSPRCTLASNALQELDQAMTLYEQGSRPCRPPATMLVLQNLRERATDAFNATQRDARQTSRSSFHYSDSEEVGGRKSVTTSLSPVSPASSAFSLDRLSELSDDFARQLDPSIVHYYRALADPGFVLPATGELELDNIPPAQPSAQYDATSPEDLSTPSPFFDPSLQVAMMNQSTHPTQSIAGPSTSVPQQQPLSYQQPQHPYFFETYEPEIISSKSGETKLTRWEQWKP</sequence>
<dbReference type="InterPro" id="IPR050613">
    <property type="entry name" value="Sec_Metabolite_Reg"/>
</dbReference>
<dbReference type="GO" id="GO:0008270">
    <property type="term" value="F:zinc ion binding"/>
    <property type="evidence" value="ECO:0007669"/>
    <property type="project" value="InterPro"/>
</dbReference>
<dbReference type="AlphaFoldDB" id="A0A1J8PSG8"/>
<keyword evidence="2" id="KW-0539">Nucleus</keyword>
<dbReference type="STRING" id="180088.A0A1J8PSG8"/>
<evidence type="ECO:0000256" key="2">
    <source>
        <dbReference type="ARBA" id="ARBA00023242"/>
    </source>
</evidence>
<dbReference type="SMART" id="SM00906">
    <property type="entry name" value="Fungal_trans"/>
    <property type="match status" value="1"/>
</dbReference>
<proteinExistence type="predicted"/>
<feature type="region of interest" description="Disordered" evidence="3">
    <location>
        <begin position="1"/>
        <end position="20"/>
    </location>
</feature>
<dbReference type="Pfam" id="PF04082">
    <property type="entry name" value="Fungal_trans"/>
    <property type="match status" value="1"/>
</dbReference>
<feature type="region of interest" description="Disordered" evidence="3">
    <location>
        <begin position="749"/>
        <end position="770"/>
    </location>
</feature>
<dbReference type="GO" id="GO:0006351">
    <property type="term" value="P:DNA-templated transcription"/>
    <property type="evidence" value="ECO:0007669"/>
    <property type="project" value="InterPro"/>
</dbReference>
<dbReference type="Proteomes" id="UP000183567">
    <property type="component" value="Unassembled WGS sequence"/>
</dbReference>
<reference evidence="5 6" key="1">
    <citation type="submission" date="2016-03" db="EMBL/GenBank/DDBJ databases">
        <title>Comparative genomics of the ectomycorrhizal sister species Rhizopogon vinicolor and Rhizopogon vesiculosus (Basidiomycota: Boletales) reveals a divergence of the mating type B locus.</title>
        <authorList>
            <person name="Mujic A.B."/>
            <person name="Kuo A."/>
            <person name="Tritt A."/>
            <person name="Lipzen A."/>
            <person name="Chen C."/>
            <person name="Johnson J."/>
            <person name="Sharma A."/>
            <person name="Barry K."/>
            <person name="Grigoriev I.V."/>
            <person name="Spatafora J.W."/>
        </authorList>
    </citation>
    <scope>NUCLEOTIDE SEQUENCE [LARGE SCALE GENOMIC DNA]</scope>
    <source>
        <strain evidence="5 6">AM-OR11-056</strain>
    </source>
</reference>
<dbReference type="EMBL" id="LVVM01005392">
    <property type="protein sequence ID" value="OJA10707.1"/>
    <property type="molecule type" value="Genomic_DNA"/>
</dbReference>